<reference evidence="2 3" key="2">
    <citation type="journal article" date="2015" name="Eukaryot. Cell">
        <title>Asexual propagation of a virulent clone complex in a human and feline outbreak of sporotrichosis.</title>
        <authorList>
            <person name="Teixeira Mde M."/>
            <person name="Rodrigues A.M."/>
            <person name="Tsui C.K."/>
            <person name="de Almeida L.G."/>
            <person name="Van Diepeningen A.D."/>
            <person name="van den Ende B.G."/>
            <person name="Fernandes G.F."/>
            <person name="Kano R."/>
            <person name="Hamelin R.C."/>
            <person name="Lopes-Bezerra L.M."/>
            <person name="Vasconcelos A.T."/>
            <person name="de Hoog S."/>
            <person name="de Camargo Z.P."/>
            <person name="Felipe M.S."/>
        </authorList>
    </citation>
    <scope>NUCLEOTIDE SEQUENCE [LARGE SCALE GENOMIC DNA]</scope>
    <source>
        <strain evidence="2 3">1099-18</strain>
    </source>
</reference>
<dbReference type="KEGG" id="ssck:SPSK_02737"/>
<evidence type="ECO:0008006" key="4">
    <source>
        <dbReference type="Google" id="ProtNLM"/>
    </source>
</evidence>
<evidence type="ECO:0000313" key="2">
    <source>
        <dbReference type="EMBL" id="KJR86846.1"/>
    </source>
</evidence>
<gene>
    <name evidence="2" type="ORF">SPSK_02737</name>
</gene>
<dbReference type="RefSeq" id="XP_016589522.1">
    <property type="nucleotide sequence ID" value="XM_016729604.1"/>
</dbReference>
<protein>
    <recommendedName>
        <fullName evidence="4">Secreted protein</fullName>
    </recommendedName>
</protein>
<dbReference type="Proteomes" id="UP000033710">
    <property type="component" value="Unassembled WGS sequence"/>
</dbReference>
<dbReference type="VEuPathDB" id="FungiDB:SPSK_02737"/>
<accession>A0A0F2MFA3</accession>
<name>A0A0F2MFA3_SPOSC</name>
<organism evidence="2 3">
    <name type="scientific">Sporothrix schenckii 1099-18</name>
    <dbReference type="NCBI Taxonomy" id="1397361"/>
    <lineage>
        <taxon>Eukaryota</taxon>
        <taxon>Fungi</taxon>
        <taxon>Dikarya</taxon>
        <taxon>Ascomycota</taxon>
        <taxon>Pezizomycotina</taxon>
        <taxon>Sordariomycetes</taxon>
        <taxon>Sordariomycetidae</taxon>
        <taxon>Ophiostomatales</taxon>
        <taxon>Ophiostomataceae</taxon>
        <taxon>Sporothrix</taxon>
    </lineage>
</organism>
<keyword evidence="1" id="KW-0732">Signal</keyword>
<dbReference type="GeneID" id="27664881"/>
<feature type="chain" id="PRO_5002454998" description="Secreted protein" evidence="1">
    <location>
        <begin position="25"/>
        <end position="219"/>
    </location>
</feature>
<feature type="signal peptide" evidence="1">
    <location>
        <begin position="1"/>
        <end position="24"/>
    </location>
</feature>
<dbReference type="AlphaFoldDB" id="A0A0F2MFA3"/>
<evidence type="ECO:0000313" key="3">
    <source>
        <dbReference type="Proteomes" id="UP000033710"/>
    </source>
</evidence>
<reference evidence="2 3" key="1">
    <citation type="journal article" date="2014" name="BMC Genomics">
        <title>Comparative genomics of the major fungal agents of human and animal Sporotrichosis: Sporothrix schenckii and Sporothrix brasiliensis.</title>
        <authorList>
            <person name="Teixeira M.M."/>
            <person name="de Almeida L.G."/>
            <person name="Kubitschek-Barreira P."/>
            <person name="Alves F.L."/>
            <person name="Kioshima E.S."/>
            <person name="Abadio A.K."/>
            <person name="Fernandes L."/>
            <person name="Derengowski L.S."/>
            <person name="Ferreira K.S."/>
            <person name="Souza R.C."/>
            <person name="Ruiz J.C."/>
            <person name="de Andrade N.C."/>
            <person name="Paes H.C."/>
            <person name="Nicola A.M."/>
            <person name="Albuquerque P."/>
            <person name="Gerber A.L."/>
            <person name="Martins V.P."/>
            <person name="Peconick L.D."/>
            <person name="Neto A.V."/>
            <person name="Chaucanez C.B."/>
            <person name="Silva P.A."/>
            <person name="Cunha O.L."/>
            <person name="de Oliveira F.F."/>
            <person name="dos Santos T.C."/>
            <person name="Barros A.L."/>
            <person name="Soares M.A."/>
            <person name="de Oliveira L.M."/>
            <person name="Marini M.M."/>
            <person name="Villalobos-Duno H."/>
            <person name="Cunha M.M."/>
            <person name="de Hoog S."/>
            <person name="da Silveira J.F."/>
            <person name="Henrissat B."/>
            <person name="Nino-Vega G.A."/>
            <person name="Cisalpino P.S."/>
            <person name="Mora-Montes H.M."/>
            <person name="Almeida S.R."/>
            <person name="Stajich J.E."/>
            <person name="Lopes-Bezerra L.M."/>
            <person name="Vasconcelos A.T."/>
            <person name="Felipe M.S."/>
        </authorList>
    </citation>
    <scope>NUCLEOTIDE SEQUENCE [LARGE SCALE GENOMIC DNA]</scope>
    <source>
        <strain evidence="2 3">1099-18</strain>
    </source>
</reference>
<comment type="caution">
    <text evidence="2">The sequence shown here is derived from an EMBL/GenBank/DDBJ whole genome shotgun (WGS) entry which is preliminary data.</text>
</comment>
<evidence type="ECO:0000256" key="1">
    <source>
        <dbReference type="SAM" id="SignalP"/>
    </source>
</evidence>
<sequence length="219" mass="24339">MASAFIVAIVTLAALIFSRNLSRAHQLDGLVDKHTVQCRVIRCPGRHAARFHKLVGGQARPRKNCVNLLAREHYQRRDAVVAGNGIGPDVPRRNSGLASTAGFLSHSSAAASAAACATTVDGPACDRLAVDVLCVLGRQLTVQRVLLAVQEAQRTAHHRRAKLLDLVRMVPRFLKVAAERKKRLELIFVIMHTYLHSRIYYYYLTTIIMKTYPTNNYNS</sequence>
<dbReference type="EMBL" id="AXCR01000006">
    <property type="protein sequence ID" value="KJR86846.1"/>
    <property type="molecule type" value="Genomic_DNA"/>
</dbReference>
<proteinExistence type="predicted"/>